<name>F3PS67_9BACE</name>
<dbReference type="AlphaFoldDB" id="F3PS67"/>
<sequence>MICFLIPAAKVEELNHTKNEFSLLINFIKTTLYYVTLMKY</sequence>
<dbReference type="Proteomes" id="UP000003416">
    <property type="component" value="Unassembled WGS sequence"/>
</dbReference>
<dbReference type="HOGENOM" id="CLU_218619_0_0_10"/>
<proteinExistence type="predicted"/>
<reference evidence="1 2" key="1">
    <citation type="submission" date="2011-02" db="EMBL/GenBank/DDBJ databases">
        <authorList>
            <person name="Weinstock G."/>
            <person name="Sodergren E."/>
            <person name="Clifton S."/>
            <person name="Fulton L."/>
            <person name="Fulton B."/>
            <person name="Courtney L."/>
            <person name="Fronick C."/>
            <person name="Harrison M."/>
            <person name="Strong C."/>
            <person name="Farmer C."/>
            <person name="Delahaunty K."/>
            <person name="Markovic C."/>
            <person name="Hall O."/>
            <person name="Minx P."/>
            <person name="Tomlinson C."/>
            <person name="Mitreva M."/>
            <person name="Hou S."/>
            <person name="Chen J."/>
            <person name="Wollam A."/>
            <person name="Pepin K.H."/>
            <person name="Johnson M."/>
            <person name="Bhonagiri V."/>
            <person name="Zhang X."/>
            <person name="Suruliraj S."/>
            <person name="Warren W."/>
            <person name="Chinwalla A."/>
            <person name="Mardis E.R."/>
            <person name="Wilson R.K."/>
        </authorList>
    </citation>
    <scope>NUCLEOTIDE SEQUENCE [LARGE SCALE GENOMIC DNA]</scope>
    <source>
        <strain evidence="1 2">YIT 12057</strain>
    </source>
</reference>
<evidence type="ECO:0000313" key="2">
    <source>
        <dbReference type="Proteomes" id="UP000003416"/>
    </source>
</evidence>
<dbReference type="EMBL" id="AFBN01000028">
    <property type="protein sequence ID" value="EGF57521.1"/>
    <property type="molecule type" value="Genomic_DNA"/>
</dbReference>
<protein>
    <submittedName>
        <fullName evidence="1">Uncharacterized protein</fullName>
    </submittedName>
</protein>
<keyword evidence="2" id="KW-1185">Reference proteome</keyword>
<organism evidence="1 2">
    <name type="scientific">Bacteroides fluxus YIT 12057</name>
    <dbReference type="NCBI Taxonomy" id="763034"/>
    <lineage>
        <taxon>Bacteria</taxon>
        <taxon>Pseudomonadati</taxon>
        <taxon>Bacteroidota</taxon>
        <taxon>Bacteroidia</taxon>
        <taxon>Bacteroidales</taxon>
        <taxon>Bacteroidaceae</taxon>
        <taxon>Bacteroides</taxon>
    </lineage>
</organism>
<accession>F3PS67</accession>
<dbReference type="STRING" id="763034.HMPREF9446_01600"/>
<evidence type="ECO:0000313" key="1">
    <source>
        <dbReference type="EMBL" id="EGF57521.1"/>
    </source>
</evidence>
<comment type="caution">
    <text evidence="1">The sequence shown here is derived from an EMBL/GenBank/DDBJ whole genome shotgun (WGS) entry which is preliminary data.</text>
</comment>
<gene>
    <name evidence="1" type="ORF">HMPREF9446_01600</name>
</gene>